<feature type="region of interest" description="Disordered" evidence="1">
    <location>
        <begin position="186"/>
        <end position="283"/>
    </location>
</feature>
<dbReference type="AlphaFoldDB" id="A0A167W3B3"/>
<organism evidence="3 4">
    <name type="scientific">Athelia psychrophila</name>
    <dbReference type="NCBI Taxonomy" id="1759441"/>
    <lineage>
        <taxon>Eukaryota</taxon>
        <taxon>Fungi</taxon>
        <taxon>Dikarya</taxon>
        <taxon>Basidiomycota</taxon>
        <taxon>Agaricomycotina</taxon>
        <taxon>Agaricomycetes</taxon>
        <taxon>Agaricomycetidae</taxon>
        <taxon>Atheliales</taxon>
        <taxon>Atheliaceae</taxon>
        <taxon>Athelia</taxon>
    </lineage>
</organism>
<reference evidence="3 4" key="1">
    <citation type="journal article" date="2016" name="Mol. Biol. Evol.">
        <title>Comparative Genomics of Early-Diverging Mushroom-Forming Fungi Provides Insights into the Origins of Lignocellulose Decay Capabilities.</title>
        <authorList>
            <person name="Nagy L.G."/>
            <person name="Riley R."/>
            <person name="Tritt A."/>
            <person name="Adam C."/>
            <person name="Daum C."/>
            <person name="Floudas D."/>
            <person name="Sun H."/>
            <person name="Yadav J.S."/>
            <person name="Pangilinan J."/>
            <person name="Larsson K.H."/>
            <person name="Matsuura K."/>
            <person name="Barry K."/>
            <person name="Labutti K."/>
            <person name="Kuo R."/>
            <person name="Ohm R.A."/>
            <person name="Bhattacharya S.S."/>
            <person name="Shirouzu T."/>
            <person name="Yoshinaga Y."/>
            <person name="Martin F.M."/>
            <person name="Grigoriev I.V."/>
            <person name="Hibbett D.S."/>
        </authorList>
    </citation>
    <scope>NUCLEOTIDE SEQUENCE [LARGE SCALE GENOMIC DNA]</scope>
    <source>
        <strain evidence="3 4">CBS 109695</strain>
    </source>
</reference>
<proteinExistence type="predicted"/>
<dbReference type="OrthoDB" id="2496395at2759"/>
<dbReference type="Proteomes" id="UP000076532">
    <property type="component" value="Unassembled WGS sequence"/>
</dbReference>
<name>A0A167W3B3_9AGAM</name>
<dbReference type="InterPro" id="IPR046496">
    <property type="entry name" value="DUF6589"/>
</dbReference>
<evidence type="ECO:0000256" key="1">
    <source>
        <dbReference type="SAM" id="MobiDB-lite"/>
    </source>
</evidence>
<keyword evidence="4" id="KW-1185">Reference proteome</keyword>
<feature type="compositionally biased region" description="Basic and acidic residues" evidence="1">
    <location>
        <begin position="254"/>
        <end position="274"/>
    </location>
</feature>
<feature type="domain" description="DUF6589" evidence="2">
    <location>
        <begin position="1"/>
        <end position="113"/>
    </location>
</feature>
<dbReference type="Pfam" id="PF20231">
    <property type="entry name" value="DUF6589"/>
    <property type="match status" value="1"/>
</dbReference>
<feature type="non-terminal residue" evidence="3">
    <location>
        <position position="283"/>
    </location>
</feature>
<evidence type="ECO:0000313" key="3">
    <source>
        <dbReference type="EMBL" id="KZP05647.1"/>
    </source>
</evidence>
<protein>
    <recommendedName>
        <fullName evidence="2">DUF6589 domain-containing protein</fullName>
    </recommendedName>
</protein>
<sequence length="283" mass="31583">DAVKIGDSGRVILVLKVWALSFRGSGRTKYAYEMLHLIHNLSNVWPKSVCKLVLDNWLLNPTGRPNSWVEVDLMQEHMNYWIKVKMIAPCVEVLRHLAKTMNGLLGVDSGTRHEPVDLTTDIPELMVSLDDLHVYREHQFRILDDDDPPTVDIVTAGLQSISDVSNSPLDEFNSAFSKLQARSRLTPVVGGSEHPTHTLAPPIDSIPTPELRPNGQNDSSIPSPACESDDETKSGDSESENGSELDTWAQYRIAFEEARDELAEPTLTRDRAEDVALDMDEDD</sequence>
<gene>
    <name evidence="3" type="ORF">FIBSPDRAFT_703872</name>
</gene>
<evidence type="ECO:0000313" key="4">
    <source>
        <dbReference type="Proteomes" id="UP000076532"/>
    </source>
</evidence>
<feature type="non-terminal residue" evidence="3">
    <location>
        <position position="1"/>
    </location>
</feature>
<evidence type="ECO:0000259" key="2">
    <source>
        <dbReference type="Pfam" id="PF20231"/>
    </source>
</evidence>
<accession>A0A167W3B3</accession>
<dbReference type="EMBL" id="KV417826">
    <property type="protein sequence ID" value="KZP05647.1"/>
    <property type="molecule type" value="Genomic_DNA"/>
</dbReference>